<feature type="region of interest" description="Disordered" evidence="3">
    <location>
        <begin position="23"/>
        <end position="57"/>
    </location>
</feature>
<feature type="compositionally biased region" description="Basic and acidic residues" evidence="3">
    <location>
        <begin position="584"/>
        <end position="607"/>
    </location>
</feature>
<comment type="subcellular location">
    <subcellularLocation>
        <location evidence="2">Nucleus</location>
    </subcellularLocation>
</comment>
<dbReference type="SUPFAM" id="SSF47769">
    <property type="entry name" value="SAM/Pointed domain"/>
    <property type="match status" value="1"/>
</dbReference>
<organism evidence="5 6">
    <name type="scientific">Drosophila suzukii</name>
    <name type="common">Spotted-wing drosophila fruit fly</name>
    <dbReference type="NCBI Taxonomy" id="28584"/>
    <lineage>
        <taxon>Eukaryota</taxon>
        <taxon>Metazoa</taxon>
        <taxon>Ecdysozoa</taxon>
        <taxon>Arthropoda</taxon>
        <taxon>Hexapoda</taxon>
        <taxon>Insecta</taxon>
        <taxon>Pterygota</taxon>
        <taxon>Neoptera</taxon>
        <taxon>Endopterygota</taxon>
        <taxon>Diptera</taxon>
        <taxon>Brachycera</taxon>
        <taxon>Muscomorpha</taxon>
        <taxon>Ephydroidea</taxon>
        <taxon>Drosophilidae</taxon>
        <taxon>Drosophila</taxon>
        <taxon>Sophophora</taxon>
    </lineage>
</organism>
<feature type="region of interest" description="Disordered" evidence="3">
    <location>
        <begin position="184"/>
        <end position="224"/>
    </location>
</feature>
<dbReference type="InterPro" id="IPR041418">
    <property type="entry name" value="SAM_3"/>
</dbReference>
<feature type="compositionally biased region" description="Polar residues" evidence="3">
    <location>
        <begin position="184"/>
        <end position="195"/>
    </location>
</feature>
<feature type="region of interest" description="Disordered" evidence="3">
    <location>
        <begin position="133"/>
        <end position="157"/>
    </location>
</feature>
<evidence type="ECO:0000256" key="2">
    <source>
        <dbReference type="PROSITE-ProRule" id="PRU01313"/>
    </source>
</evidence>
<dbReference type="InterPro" id="IPR007604">
    <property type="entry name" value="CP2"/>
</dbReference>
<feature type="compositionally biased region" description="Polar residues" evidence="3">
    <location>
        <begin position="137"/>
        <end position="151"/>
    </location>
</feature>
<dbReference type="RefSeq" id="XP_065719178.2">
    <property type="nucleotide sequence ID" value="XM_065863106.2"/>
</dbReference>
<feature type="region of interest" description="Disordered" evidence="3">
    <location>
        <begin position="522"/>
        <end position="569"/>
    </location>
</feature>
<dbReference type="GeneID" id="108009278"/>
<feature type="compositionally biased region" description="Basic residues" evidence="3">
    <location>
        <begin position="24"/>
        <end position="41"/>
    </location>
</feature>
<dbReference type="Gene3D" id="1.10.150.50">
    <property type="entry name" value="Transcription Factor, Ets-1"/>
    <property type="match status" value="1"/>
</dbReference>
<dbReference type="GO" id="GO:0001228">
    <property type="term" value="F:DNA-binding transcription activator activity, RNA polymerase II-specific"/>
    <property type="evidence" value="ECO:0007669"/>
    <property type="project" value="TreeGrafter"/>
</dbReference>
<evidence type="ECO:0000313" key="5">
    <source>
        <dbReference type="Proteomes" id="UP001652628"/>
    </source>
</evidence>
<keyword evidence="2" id="KW-0539">Nucleus</keyword>
<dbReference type="AlphaFoldDB" id="A0AB40D6G7"/>
<gene>
    <name evidence="6" type="primary">gem</name>
</gene>
<feature type="region of interest" description="Disordered" evidence="3">
    <location>
        <begin position="287"/>
        <end position="309"/>
    </location>
</feature>
<accession>A0AB40D6G7</accession>
<dbReference type="GO" id="GO:0000978">
    <property type="term" value="F:RNA polymerase II cis-regulatory region sequence-specific DNA binding"/>
    <property type="evidence" value="ECO:0007669"/>
    <property type="project" value="TreeGrafter"/>
</dbReference>
<proteinExistence type="inferred from homology"/>
<dbReference type="PROSITE" id="PS51968">
    <property type="entry name" value="GRH_CP2_DB"/>
    <property type="match status" value="1"/>
</dbReference>
<name>A0AB40D6G7_DROSZ</name>
<feature type="region of interest" description="Disordered" evidence="3">
    <location>
        <begin position="82"/>
        <end position="107"/>
    </location>
</feature>
<dbReference type="PANTHER" id="PTHR11037:SF21">
    <property type="entry name" value="GEMINI, ISOFORM C"/>
    <property type="match status" value="1"/>
</dbReference>
<feature type="compositionally biased region" description="Low complexity" evidence="3">
    <location>
        <begin position="535"/>
        <end position="557"/>
    </location>
</feature>
<dbReference type="GO" id="GO:0005634">
    <property type="term" value="C:nucleus"/>
    <property type="evidence" value="ECO:0007669"/>
    <property type="project" value="UniProtKB-SubCell"/>
</dbReference>
<comment type="similarity">
    <text evidence="1">Belongs to the grh/CP2 family. CP2 subfamily.</text>
</comment>
<dbReference type="CDD" id="cd09537">
    <property type="entry name" value="SAM_CP2-like"/>
    <property type="match status" value="1"/>
</dbReference>
<evidence type="ECO:0000256" key="3">
    <source>
        <dbReference type="SAM" id="MobiDB-lite"/>
    </source>
</evidence>
<keyword evidence="2" id="KW-0238">DNA-binding</keyword>
<sequence>MALSFLSQNSGLLDLQSIFDPQYTHHHHQQQQQHLSHHPQHHLQPQQQQEEHIQQQRTLSTKFDLNLFNELDQMEFNNNLNRDQYQNNNINNSGNNQNTNNNTNTNNSIQNRHFISGYHHQHIGSDYEQVINFVDSPPNSEESWTDAQSKDSPGPQIIDVQTIYLNSGSRKRRMDWDSLDIVQSENSPTASQSGELPTKVAHQEKDKHKREKHSGRSSWSDDIGFDLNAEFNSNSYLNNENFLSFSPTLTTLKQEPQTEQIKPSPKVSLDNAVGSPAVAIAKLDEAQNSPKQAAPGQDSATGSGSAGNGKHDVNSGLICGCGSPQGSPLANTEYELNEKGKPQQQLSVLDPAKIELVSANGATHAEDHKFQYILAAATSIATKNNEETLTYLNQGQSYEIKLKKIGDLSLYRDKILKSVIKICFHERRLQFMEREQMQQWQQSRPGERIIEVDVPLSYGLCHVSQPLSSGSLNTVEIFWDPLKEVGVYIKVNCISTEFTPKKHGGEKGVPFRLQIETYIENTNSTNTSGSGGSNSSGSASGNSTASGNSGSTAPGSPERTPNGGNNAKQAVHAAACQIKVFKLKGADRKHKQDREKIQKRPQSEQEKFQPSYECTIMNDISLDLVMPATTTGCYSPEYMKLWPNSPVHIPKYDGMLPFAPSAPSPATSSSPIAINSVTSTNSPTLKLMDATNMVSPQHVPADMDDFNQNIMPESTPSQVTQWLTNHRLTSYLSTFTHFSGADIMRMSKEDLIQICGLADGIRMFNILRAKTIAPRLTLYASLDGCSYNAIYLLSNTAKELQQKLFKMPGFYEFMAKASAQENGAGGAAAAAAAALFNNWGMHSKYSGSGSNIFNDANKSCVYISGPSGILVTVTDEVLNNEIKDGSLYALEVQAGKVILKLINKQDNN</sequence>
<dbReference type="Pfam" id="PF04516">
    <property type="entry name" value="CP2"/>
    <property type="match status" value="2"/>
</dbReference>
<dbReference type="InterPro" id="IPR040167">
    <property type="entry name" value="TF_CP2-like"/>
</dbReference>
<dbReference type="PANTHER" id="PTHR11037">
    <property type="entry name" value="TRANSCRIPTION FACTOR CP2"/>
    <property type="match status" value="1"/>
</dbReference>
<evidence type="ECO:0000313" key="6">
    <source>
        <dbReference type="RefSeq" id="XP_065719178.2"/>
    </source>
</evidence>
<keyword evidence="5" id="KW-1185">Reference proteome</keyword>
<protein>
    <submittedName>
        <fullName evidence="6">Upstream-binding protein 1 isoform X4</fullName>
    </submittedName>
</protein>
<reference evidence="6" key="1">
    <citation type="submission" date="2025-08" db="UniProtKB">
        <authorList>
            <consortium name="RefSeq"/>
        </authorList>
    </citation>
    <scope>IDENTIFICATION</scope>
</reference>
<feature type="domain" description="Grh/CP2 DB" evidence="4">
    <location>
        <begin position="366"/>
        <end position="652"/>
    </location>
</feature>
<feature type="region of interest" description="Disordered" evidence="3">
    <location>
        <begin position="584"/>
        <end position="609"/>
    </location>
</feature>
<dbReference type="Proteomes" id="UP001652628">
    <property type="component" value="Chromosome 2R"/>
</dbReference>
<evidence type="ECO:0000259" key="4">
    <source>
        <dbReference type="PROSITE" id="PS51968"/>
    </source>
</evidence>
<dbReference type="Pfam" id="PF18016">
    <property type="entry name" value="SAM_3"/>
    <property type="match status" value="1"/>
</dbReference>
<dbReference type="InterPro" id="IPR013761">
    <property type="entry name" value="SAM/pointed_sf"/>
</dbReference>
<evidence type="ECO:0000256" key="1">
    <source>
        <dbReference type="ARBA" id="ARBA00010852"/>
    </source>
</evidence>